<sequence>MSRNVRILRCAPEDVFEVLGDGWLFPSWVVGASRMREVDASWPRVGSRLHHSFGVWPLLINDATLVEEYDPPRRMVMRARGWPIGEARVTLDIKQRGESTVVRIQEEAVAGPGRFVPAPLLDLGLHWRNEETLHRLAYLAEGRAEAQSRATTAEHEMGSDEASTS</sequence>
<evidence type="ECO:0000313" key="2">
    <source>
        <dbReference type="Proteomes" id="UP001589611"/>
    </source>
</evidence>
<dbReference type="Pfam" id="PF10604">
    <property type="entry name" value="Polyketide_cyc2"/>
    <property type="match status" value="1"/>
</dbReference>
<name>A0ABV5T1Y6_9MICO</name>
<dbReference type="Gene3D" id="3.30.530.20">
    <property type="match status" value="1"/>
</dbReference>
<dbReference type="InterPro" id="IPR023393">
    <property type="entry name" value="START-like_dom_sf"/>
</dbReference>
<reference evidence="1 2" key="1">
    <citation type="submission" date="2024-09" db="EMBL/GenBank/DDBJ databases">
        <authorList>
            <person name="Sun Q."/>
            <person name="Mori K."/>
        </authorList>
    </citation>
    <scope>NUCLEOTIDE SEQUENCE [LARGE SCALE GENOMIC DNA]</scope>
    <source>
        <strain evidence="1 2">JCM 1342</strain>
    </source>
</reference>
<keyword evidence="2" id="KW-1185">Reference proteome</keyword>
<evidence type="ECO:0000313" key="1">
    <source>
        <dbReference type="EMBL" id="MFB9646625.1"/>
    </source>
</evidence>
<comment type="caution">
    <text evidence="1">The sequence shown here is derived from an EMBL/GenBank/DDBJ whole genome shotgun (WGS) entry which is preliminary data.</text>
</comment>
<dbReference type="InterPro" id="IPR019587">
    <property type="entry name" value="Polyketide_cyclase/dehydratase"/>
</dbReference>
<dbReference type="RefSeq" id="WP_344715450.1">
    <property type="nucleotide sequence ID" value="NZ_BAAAWH010000001.1"/>
</dbReference>
<accession>A0ABV5T1Y6</accession>
<organism evidence="1 2">
    <name type="scientific">Microbacterium terregens</name>
    <dbReference type="NCBI Taxonomy" id="69363"/>
    <lineage>
        <taxon>Bacteria</taxon>
        <taxon>Bacillati</taxon>
        <taxon>Actinomycetota</taxon>
        <taxon>Actinomycetes</taxon>
        <taxon>Micrococcales</taxon>
        <taxon>Microbacteriaceae</taxon>
        <taxon>Microbacterium</taxon>
    </lineage>
</organism>
<gene>
    <name evidence="1" type="ORF">ACFFPJ_12560</name>
</gene>
<dbReference type="SUPFAM" id="SSF55961">
    <property type="entry name" value="Bet v1-like"/>
    <property type="match status" value="1"/>
</dbReference>
<dbReference type="CDD" id="cd07812">
    <property type="entry name" value="SRPBCC"/>
    <property type="match status" value="1"/>
</dbReference>
<proteinExistence type="predicted"/>
<dbReference type="Proteomes" id="UP001589611">
    <property type="component" value="Unassembled WGS sequence"/>
</dbReference>
<dbReference type="EMBL" id="JBHMBE010000004">
    <property type="protein sequence ID" value="MFB9646625.1"/>
    <property type="molecule type" value="Genomic_DNA"/>
</dbReference>
<protein>
    <submittedName>
        <fullName evidence="1">SRPBCC family protein</fullName>
    </submittedName>
</protein>